<evidence type="ECO:0000313" key="2">
    <source>
        <dbReference type="EMBL" id="OXC71464.1"/>
    </source>
</evidence>
<evidence type="ECO:0000256" key="1">
    <source>
        <dbReference type="SAM" id="MobiDB-lite"/>
    </source>
</evidence>
<dbReference type="AlphaFoldDB" id="A0A226WJT7"/>
<feature type="compositionally biased region" description="Basic and acidic residues" evidence="1">
    <location>
        <begin position="20"/>
        <end position="29"/>
    </location>
</feature>
<protein>
    <submittedName>
        <fullName evidence="2">Uncharacterized protein</fullName>
    </submittedName>
</protein>
<proteinExistence type="predicted"/>
<name>A0A226WJT7_CABSO</name>
<comment type="caution">
    <text evidence="2">The sequence shown here is derived from an EMBL/GenBank/DDBJ whole genome shotgun (WGS) entry which is preliminary data.</text>
</comment>
<accession>A0A226WJT7</accession>
<feature type="region of interest" description="Disordered" evidence="1">
    <location>
        <begin position="1"/>
        <end position="37"/>
    </location>
</feature>
<organism evidence="2 3">
    <name type="scientific">Caballeronia sordidicola</name>
    <name type="common">Burkholderia sordidicola</name>
    <dbReference type="NCBI Taxonomy" id="196367"/>
    <lineage>
        <taxon>Bacteria</taxon>
        <taxon>Pseudomonadati</taxon>
        <taxon>Pseudomonadota</taxon>
        <taxon>Betaproteobacteria</taxon>
        <taxon>Burkholderiales</taxon>
        <taxon>Burkholderiaceae</taxon>
        <taxon>Caballeronia</taxon>
    </lineage>
</organism>
<sequence length="37" mass="4052">MASIAEVRVNRTTAAASAASDREDGERHRPTLKKQAR</sequence>
<reference evidence="3" key="1">
    <citation type="submission" date="2017-01" db="EMBL/GenBank/DDBJ databases">
        <title>Genome Analysis of Deinococcus marmoris KOPRI26562.</title>
        <authorList>
            <person name="Kim J.H."/>
            <person name="Oh H.-M."/>
        </authorList>
    </citation>
    <scope>NUCLEOTIDE SEQUENCE [LARGE SCALE GENOMIC DNA]</scope>
    <source>
        <strain evidence="3">PAMC 26633</strain>
    </source>
</reference>
<gene>
    <name evidence="2" type="ORF">BSU04_46580</name>
</gene>
<dbReference type="EMBL" id="MTHB01000305">
    <property type="protein sequence ID" value="OXC71464.1"/>
    <property type="molecule type" value="Genomic_DNA"/>
</dbReference>
<dbReference type="Proteomes" id="UP000214720">
    <property type="component" value="Unassembled WGS sequence"/>
</dbReference>
<evidence type="ECO:0000313" key="3">
    <source>
        <dbReference type="Proteomes" id="UP000214720"/>
    </source>
</evidence>